<dbReference type="Pfam" id="PF24883">
    <property type="entry name" value="NPHP3_N"/>
    <property type="match status" value="1"/>
</dbReference>
<feature type="domain" description="Nephrocystin 3-like N-terminal" evidence="3">
    <location>
        <begin position="469"/>
        <end position="646"/>
    </location>
</feature>
<dbReference type="GeneID" id="31016471"/>
<sequence>MESTLQVSGSSGVKRHRDDSDDNVTPKSPRLSCPDLPIVKSSGQPKTFRVRHVPYWCMKEAVLHDVLSRVLHLNCSNLLHIASIASNPISPEELVATISFQKIPELLSVAASQGQKGNEWRIERTEVAWDGNVNLTFDTHFLDITPYHNREDSSYSIDVIALSGLNGHAFGSFKERNGSFMWIRDALPVDLPRARIFTYGYDTSILDSQSFQSISHLGMKFREALRCIRNSPRNSSLERPLVLVCHSLGGLVAKEAIIQMADKNAHGFDITNLRSIVGVLLFGVPRKGMAIESLLPMAKHNPNEALLRTLEENSEVLRCQSEQFPFAFPWTDSKVYSFFETMRSPTAKKSDGKWAMKGPPAVLVCTESAIHGRFPAEKKEPFIYAINQSHSAIVKFTSRDSIDYQAVLSRLRELDHEAQTIVHARHNAATPDLANNTERPYQHQACLESLAFAEQLQRQDEVLTAKLNGTCRWLLTHHDYLEWLAKRQGLLWIQGNPGVGKSTAMKFIVDDVKARSRVTSHLVISFFFHGRGASIQKSVIGLYRSLLNQLLAKAPGLLSELTKTFQERCDQMGRPGKDWNWGEGELHQFIKEKLPKLSRERPITVCVDALDECGKEAAIRLVAYAKDLLAQASSVGGSLKICFACRRYPRLNLCTNFTIWVEEENSLDIHSVVSTHLPEDLSTEAKDELVEKISQKARGVFQWAVLVASQVMQLHMGGERVQVIKRRIDEIPPELHQLYGKLLSTFSSAEDRAHTLKLFQWLCFSRNPLSAHQLQHALAIDAAMPHKSVAEYQNGDQFADDARQLEVKVINFSRGLAQIINNRAQFIHESVTDYLLEDGFRKLQSGLPRYEGSSDRHIRGHGHFDISRSCIRYLKLQEIMAYPYPDFPRQQSREEGFQAEQDLETRFPLLRYAIFSLPWHIAQVEASGLAQVDLLQDFCWPNDGEMVEKLAQMADVIDFLNNEWRFDWPVEGSRLIHLICEIGITSAFNAILNSPEVATDETP</sequence>
<evidence type="ECO:0000313" key="4">
    <source>
        <dbReference type="EMBL" id="OJD31717.1"/>
    </source>
</evidence>
<feature type="compositionally biased region" description="Polar residues" evidence="2">
    <location>
        <begin position="1"/>
        <end position="11"/>
    </location>
</feature>
<evidence type="ECO:0000256" key="1">
    <source>
        <dbReference type="ARBA" id="ARBA00022737"/>
    </source>
</evidence>
<keyword evidence="1" id="KW-0677">Repeat</keyword>
<dbReference type="Gene3D" id="3.40.50.300">
    <property type="entry name" value="P-loop containing nucleotide triphosphate hydrolases"/>
    <property type="match status" value="1"/>
</dbReference>
<dbReference type="OrthoDB" id="1577640at2759"/>
<accession>A0A1J9RW64</accession>
<dbReference type="EMBL" id="MNUE01000045">
    <property type="protein sequence ID" value="OJD31717.1"/>
    <property type="molecule type" value="Genomic_DNA"/>
</dbReference>
<proteinExistence type="predicted"/>
<dbReference type="SUPFAM" id="SSF53474">
    <property type="entry name" value="alpha/beta-Hydrolases"/>
    <property type="match status" value="1"/>
</dbReference>
<dbReference type="InterPro" id="IPR027417">
    <property type="entry name" value="P-loop_NTPase"/>
</dbReference>
<comment type="caution">
    <text evidence="4">The sequence shown here is derived from an EMBL/GenBank/DDBJ whole genome shotgun (WGS) entry which is preliminary data.</text>
</comment>
<protein>
    <submittedName>
        <fullName evidence="4">Ankyrin repeat protein</fullName>
    </submittedName>
</protein>
<dbReference type="PANTHER" id="PTHR10039">
    <property type="entry name" value="AMELOGENIN"/>
    <property type="match status" value="1"/>
</dbReference>
<organism evidence="4 5">
    <name type="scientific">Diplodia corticola</name>
    <dbReference type="NCBI Taxonomy" id="236234"/>
    <lineage>
        <taxon>Eukaryota</taxon>
        <taxon>Fungi</taxon>
        <taxon>Dikarya</taxon>
        <taxon>Ascomycota</taxon>
        <taxon>Pezizomycotina</taxon>
        <taxon>Dothideomycetes</taxon>
        <taxon>Dothideomycetes incertae sedis</taxon>
        <taxon>Botryosphaeriales</taxon>
        <taxon>Botryosphaeriaceae</taxon>
        <taxon>Diplodia</taxon>
    </lineage>
</organism>
<name>A0A1J9RW64_9PEZI</name>
<dbReference type="InterPro" id="IPR056884">
    <property type="entry name" value="NPHP3-like_N"/>
</dbReference>
<evidence type="ECO:0000313" key="5">
    <source>
        <dbReference type="Proteomes" id="UP000183809"/>
    </source>
</evidence>
<dbReference type="RefSeq" id="XP_020127977.1">
    <property type="nucleotide sequence ID" value="XM_020276210.1"/>
</dbReference>
<dbReference type="AlphaFoldDB" id="A0A1J9RW64"/>
<dbReference type="SUPFAM" id="SSF52540">
    <property type="entry name" value="P-loop containing nucleoside triphosphate hydrolases"/>
    <property type="match status" value="1"/>
</dbReference>
<dbReference type="InterPro" id="IPR029058">
    <property type="entry name" value="AB_hydrolase_fold"/>
</dbReference>
<gene>
    <name evidence="4" type="ORF">BKCO1_450005</name>
</gene>
<keyword evidence="5" id="KW-1185">Reference proteome</keyword>
<dbReference type="Proteomes" id="UP000183809">
    <property type="component" value="Unassembled WGS sequence"/>
</dbReference>
<reference evidence="4 5" key="1">
    <citation type="submission" date="2016-10" db="EMBL/GenBank/DDBJ databases">
        <title>Proteomics and genomics reveal pathogen-plant mechanisms compatible with a hemibiotrophic lifestyle of Diplodia corticola.</title>
        <authorList>
            <person name="Fernandes I."/>
            <person name="De Jonge R."/>
            <person name="Van De Peer Y."/>
            <person name="Devreese B."/>
            <person name="Alves A."/>
            <person name="Esteves A.C."/>
        </authorList>
    </citation>
    <scope>NUCLEOTIDE SEQUENCE [LARGE SCALE GENOMIC DNA]</scope>
    <source>
        <strain evidence="4 5">CBS 112549</strain>
    </source>
</reference>
<dbReference type="Gene3D" id="3.40.50.1820">
    <property type="entry name" value="alpha/beta hydrolase"/>
    <property type="match status" value="1"/>
</dbReference>
<evidence type="ECO:0000259" key="3">
    <source>
        <dbReference type="Pfam" id="PF24883"/>
    </source>
</evidence>
<feature type="region of interest" description="Disordered" evidence="2">
    <location>
        <begin position="1"/>
        <end position="35"/>
    </location>
</feature>
<dbReference type="PANTHER" id="PTHR10039:SF5">
    <property type="entry name" value="NACHT DOMAIN-CONTAINING PROTEIN"/>
    <property type="match status" value="1"/>
</dbReference>
<evidence type="ECO:0000256" key="2">
    <source>
        <dbReference type="SAM" id="MobiDB-lite"/>
    </source>
</evidence>